<accession>D2W5X7</accession>
<dbReference type="RefSeq" id="XP_002668269.1">
    <property type="nucleotide sequence ID" value="XM_002668223.1"/>
</dbReference>
<dbReference type="Pfam" id="PF23953">
    <property type="entry name" value="TPR_COPA_B"/>
    <property type="match status" value="1"/>
</dbReference>
<dbReference type="Pfam" id="PF04053">
    <property type="entry name" value="B-prop_COPA_B_2nd"/>
    <property type="match status" value="1"/>
</dbReference>
<keyword evidence="6" id="KW-0853">WD repeat</keyword>
<feature type="domain" description="COPA/B second beta-propeller" evidence="14">
    <location>
        <begin position="1"/>
        <end position="195"/>
    </location>
</feature>
<dbReference type="FunFam" id="1.25.40.470:FF:000001">
    <property type="entry name" value="Coatomer subunit beta"/>
    <property type="match status" value="1"/>
</dbReference>
<keyword evidence="12" id="KW-0968">Cytoplasmic vesicle</keyword>
<evidence type="ECO:0000313" key="16">
    <source>
        <dbReference type="EMBL" id="EFC35525.1"/>
    </source>
</evidence>
<comment type="similarity">
    <text evidence="3">Belongs to the WD repeat COPB2 family.</text>
</comment>
<dbReference type="GO" id="GO:0016192">
    <property type="term" value="P:vesicle-mediated transport"/>
    <property type="evidence" value="ECO:0007669"/>
    <property type="project" value="UniProtKB-KW"/>
</dbReference>
<dbReference type="VEuPathDB" id="AmoebaDB:NAEGRDRAFT_60087"/>
<gene>
    <name evidence="16" type="ORF">NAEGRDRAFT_60087</name>
</gene>
<dbReference type="GO" id="GO:0005198">
    <property type="term" value="F:structural molecule activity"/>
    <property type="evidence" value="ECO:0007669"/>
    <property type="project" value="InterPro"/>
</dbReference>
<dbReference type="GO" id="GO:0000139">
    <property type="term" value="C:Golgi membrane"/>
    <property type="evidence" value="ECO:0007669"/>
    <property type="project" value="UniProtKB-SubCell"/>
</dbReference>
<dbReference type="AlphaFoldDB" id="D2W5X7"/>
<dbReference type="FunCoup" id="D2W5X7">
    <property type="interactions" value="580"/>
</dbReference>
<dbReference type="KEGG" id="ngr:NAEGRDRAFT_60087"/>
<dbReference type="GO" id="GO:0030663">
    <property type="term" value="C:COPI-coated vesicle membrane"/>
    <property type="evidence" value="ECO:0007669"/>
    <property type="project" value="UniProtKB-SubCell"/>
</dbReference>
<feature type="domain" description="COPA/B TPR" evidence="15">
    <location>
        <begin position="212"/>
        <end position="397"/>
    </location>
</feature>
<evidence type="ECO:0000256" key="12">
    <source>
        <dbReference type="ARBA" id="ARBA00023329"/>
    </source>
</evidence>
<evidence type="ECO:0000256" key="5">
    <source>
        <dbReference type="ARBA" id="ARBA00022490"/>
    </source>
</evidence>
<keyword evidence="10" id="KW-0333">Golgi apparatus</keyword>
<evidence type="ECO:0000313" key="17">
    <source>
        <dbReference type="Proteomes" id="UP000006671"/>
    </source>
</evidence>
<sequence length="520" mass="60567">MRSKTYGSGEELVWSSTSGCYAVRSKSNEIKIYKDFKEFKVFKPFFTPKQIFGGQLLGISSKEFICFYDWETCQMIRNIGIIPRKVYWNDDSVLIASENEFYLLRYNSQLVKNALKTRNPEEEDSQIEDSLILEYNIEEKIREGQFIGETFIYTNNDSRLNYVIGGQVTTITHLEDSKHFFLGYVSKHNRIYIMDKERNILSFRLFVQVLQYETLILRGDLETASLLLPQIPKDEYNRLAKFLDQQGYKQLAMQVTQDDEHCFEIAIQLNDLQKAYEIIKKSKSALETKWKQLGQLALSQCNIELARECFELGNDFGGLLLLYSSIGDREGMIKLAEMAKNNSTTSYNNITFMCYYLLGQVDNCINLLIETKRLPEAALFARTYAPSHVSRVVQLWRSELTSDNQKVNSQRLKSIADSLADPIDYPNMFNNFGDSLQVEKFMNRDFYTKLQNNELSSNQYQNIKKSLYNTDWIEQYKQEGESQFKINYIHQEVEEVQVEEKESSTTPIDTTTTTTTPQEE</sequence>
<protein>
    <submittedName>
        <fullName evidence="16">Coatomer protein complex subunit beta</fullName>
    </submittedName>
</protein>
<evidence type="ECO:0000256" key="7">
    <source>
        <dbReference type="ARBA" id="ARBA00022737"/>
    </source>
</evidence>
<evidence type="ECO:0000256" key="4">
    <source>
        <dbReference type="ARBA" id="ARBA00022448"/>
    </source>
</evidence>
<evidence type="ECO:0000259" key="14">
    <source>
        <dbReference type="Pfam" id="PF04053"/>
    </source>
</evidence>
<evidence type="ECO:0000256" key="10">
    <source>
        <dbReference type="ARBA" id="ARBA00023034"/>
    </source>
</evidence>
<keyword evidence="5" id="KW-0963">Cytoplasm</keyword>
<dbReference type="EMBL" id="GG739170">
    <property type="protein sequence ID" value="EFC35525.1"/>
    <property type="molecule type" value="Genomic_DNA"/>
</dbReference>
<dbReference type="eggNOG" id="KOG0276">
    <property type="taxonomic scope" value="Eukaryota"/>
</dbReference>
<keyword evidence="7" id="KW-0677">Repeat</keyword>
<dbReference type="STRING" id="5762.D2W5X7"/>
<dbReference type="OrthoDB" id="2150324at2759"/>
<feature type="compositionally biased region" description="Low complexity" evidence="13">
    <location>
        <begin position="505"/>
        <end position="520"/>
    </location>
</feature>
<evidence type="ECO:0000256" key="2">
    <source>
        <dbReference type="ARBA" id="ARBA00004347"/>
    </source>
</evidence>
<keyword evidence="9" id="KW-0653">Protein transport</keyword>
<evidence type="ECO:0000256" key="11">
    <source>
        <dbReference type="ARBA" id="ARBA00023136"/>
    </source>
</evidence>
<evidence type="ECO:0000256" key="13">
    <source>
        <dbReference type="SAM" id="MobiDB-lite"/>
    </source>
</evidence>
<dbReference type="GO" id="GO:0006886">
    <property type="term" value="P:intracellular protein transport"/>
    <property type="evidence" value="ECO:0007669"/>
    <property type="project" value="InterPro"/>
</dbReference>
<evidence type="ECO:0000256" key="1">
    <source>
        <dbReference type="ARBA" id="ARBA00004255"/>
    </source>
</evidence>
<dbReference type="CDD" id="cd22947">
    <property type="entry name" value="Coatomer_WDAD_beta-like"/>
    <property type="match status" value="1"/>
</dbReference>
<keyword evidence="11" id="KW-0472">Membrane</keyword>
<name>D2W5X7_NAEGR</name>
<keyword evidence="17" id="KW-1185">Reference proteome</keyword>
<evidence type="ECO:0000256" key="9">
    <source>
        <dbReference type="ARBA" id="ARBA00022927"/>
    </source>
</evidence>
<organism evidence="17">
    <name type="scientific">Naegleria gruberi</name>
    <name type="common">Amoeba</name>
    <dbReference type="NCBI Taxonomy" id="5762"/>
    <lineage>
        <taxon>Eukaryota</taxon>
        <taxon>Discoba</taxon>
        <taxon>Heterolobosea</taxon>
        <taxon>Tetramitia</taxon>
        <taxon>Eutetramitia</taxon>
        <taxon>Vahlkampfiidae</taxon>
        <taxon>Naegleria</taxon>
    </lineage>
</organism>
<comment type="subcellular location">
    <subcellularLocation>
        <location evidence="2">Cytoplasmic vesicle</location>
        <location evidence="2">COPI-coated vesicle membrane</location>
        <topology evidence="2">Peripheral membrane protein</topology>
        <orientation evidence="2">Cytoplasmic side</orientation>
    </subcellularLocation>
    <subcellularLocation>
        <location evidence="1">Golgi apparatus membrane</location>
        <topology evidence="1">Peripheral membrane protein</topology>
        <orientation evidence="1">Cytoplasmic side</orientation>
    </subcellularLocation>
</comment>
<dbReference type="InParanoid" id="D2W5X7"/>
<dbReference type="Gene3D" id="1.25.40.470">
    <property type="match status" value="1"/>
</dbReference>
<dbReference type="OMA" id="MPANAYL"/>
<reference evidence="16 17" key="1">
    <citation type="journal article" date="2010" name="Cell">
        <title>The genome of Naegleria gruberi illuminates early eukaryotic versatility.</title>
        <authorList>
            <person name="Fritz-Laylin L.K."/>
            <person name="Prochnik S.E."/>
            <person name="Ginger M.L."/>
            <person name="Dacks J.B."/>
            <person name="Carpenter M.L."/>
            <person name="Field M.C."/>
            <person name="Kuo A."/>
            <person name="Paredez A."/>
            <person name="Chapman J."/>
            <person name="Pham J."/>
            <person name="Shu S."/>
            <person name="Neupane R."/>
            <person name="Cipriano M."/>
            <person name="Mancuso J."/>
            <person name="Tu H."/>
            <person name="Salamov A."/>
            <person name="Lindquist E."/>
            <person name="Shapiro H."/>
            <person name="Lucas S."/>
            <person name="Grigoriev I.V."/>
            <person name="Cande W.Z."/>
            <person name="Fulton C."/>
            <person name="Rokhsar D.S."/>
            <person name="Dawson S.C."/>
        </authorList>
    </citation>
    <scope>NUCLEOTIDE SEQUENCE [LARGE SCALE GENOMIC DNA]</scope>
    <source>
        <strain evidence="16 17">NEG-M</strain>
    </source>
</reference>
<evidence type="ECO:0000256" key="3">
    <source>
        <dbReference type="ARBA" id="ARBA00010844"/>
    </source>
</evidence>
<evidence type="ECO:0000256" key="8">
    <source>
        <dbReference type="ARBA" id="ARBA00022892"/>
    </source>
</evidence>
<feature type="region of interest" description="Disordered" evidence="13">
    <location>
        <begin position="497"/>
        <end position="520"/>
    </location>
</feature>
<dbReference type="Proteomes" id="UP000006671">
    <property type="component" value="Unassembled WGS sequence"/>
</dbReference>
<dbReference type="InterPro" id="IPR056176">
    <property type="entry name" value="TPR_COPA_B"/>
</dbReference>
<keyword evidence="4" id="KW-0813">Transport</keyword>
<keyword evidence="8" id="KW-0931">ER-Golgi transport</keyword>
<proteinExistence type="inferred from homology"/>
<dbReference type="GO" id="GO:0030117">
    <property type="term" value="C:membrane coat"/>
    <property type="evidence" value="ECO:0007669"/>
    <property type="project" value="InterPro"/>
</dbReference>
<dbReference type="GeneID" id="8859646"/>
<dbReference type="InterPro" id="IPR006692">
    <property type="entry name" value="Beta-prop_COPA/B_2nd"/>
</dbReference>
<evidence type="ECO:0000259" key="15">
    <source>
        <dbReference type="Pfam" id="PF23953"/>
    </source>
</evidence>
<evidence type="ECO:0000256" key="6">
    <source>
        <dbReference type="ARBA" id="ARBA00022574"/>
    </source>
</evidence>